<feature type="region of interest" description="Disordered" evidence="1">
    <location>
        <begin position="52"/>
        <end position="95"/>
    </location>
</feature>
<dbReference type="GeneID" id="17323124"/>
<dbReference type="KEGG" id="ccp:CHC_T00004111001"/>
<reference evidence="3" key="1">
    <citation type="journal article" date="2013" name="Proc. Natl. Acad. Sci. U.S.A.">
        <title>Genome structure and metabolic features in the red seaweed Chondrus crispus shed light on evolution of the Archaeplastida.</title>
        <authorList>
            <person name="Collen J."/>
            <person name="Porcel B."/>
            <person name="Carre W."/>
            <person name="Ball S.G."/>
            <person name="Chaparro C."/>
            <person name="Tonon T."/>
            <person name="Barbeyron T."/>
            <person name="Michel G."/>
            <person name="Noel B."/>
            <person name="Valentin K."/>
            <person name="Elias M."/>
            <person name="Artiguenave F."/>
            <person name="Arun A."/>
            <person name="Aury J.M."/>
            <person name="Barbosa-Neto J.F."/>
            <person name="Bothwell J.H."/>
            <person name="Bouget F.Y."/>
            <person name="Brillet L."/>
            <person name="Cabello-Hurtado F."/>
            <person name="Capella-Gutierrez S."/>
            <person name="Charrier B."/>
            <person name="Cladiere L."/>
            <person name="Cock J.M."/>
            <person name="Coelho S.M."/>
            <person name="Colleoni C."/>
            <person name="Czjzek M."/>
            <person name="Da Silva C."/>
            <person name="Delage L."/>
            <person name="Denoeud F."/>
            <person name="Deschamps P."/>
            <person name="Dittami S.M."/>
            <person name="Gabaldon T."/>
            <person name="Gachon C.M."/>
            <person name="Groisillier A."/>
            <person name="Herve C."/>
            <person name="Jabbari K."/>
            <person name="Katinka M."/>
            <person name="Kloareg B."/>
            <person name="Kowalczyk N."/>
            <person name="Labadie K."/>
            <person name="Leblanc C."/>
            <person name="Lopez P.J."/>
            <person name="McLachlan D.H."/>
            <person name="Meslet-Cladiere L."/>
            <person name="Moustafa A."/>
            <person name="Nehr Z."/>
            <person name="Nyvall Collen P."/>
            <person name="Panaud O."/>
            <person name="Partensky F."/>
            <person name="Poulain J."/>
            <person name="Rensing S.A."/>
            <person name="Rousvoal S."/>
            <person name="Samson G."/>
            <person name="Symeonidi A."/>
            <person name="Weissenbach J."/>
            <person name="Zambounis A."/>
            <person name="Wincker P."/>
            <person name="Boyen C."/>
        </authorList>
    </citation>
    <scope>NUCLEOTIDE SEQUENCE [LARGE SCALE GENOMIC DNA]</scope>
    <source>
        <strain evidence="3">cv. Stackhouse</strain>
    </source>
</reference>
<accession>R7QBZ4</accession>
<keyword evidence="3" id="KW-1185">Reference proteome</keyword>
<gene>
    <name evidence="2" type="ORF">CHC_T00004111001</name>
</gene>
<dbReference type="Gramene" id="CDF35589">
    <property type="protein sequence ID" value="CDF35589"/>
    <property type="gene ID" value="CHC_T00004111001"/>
</dbReference>
<feature type="region of interest" description="Disordered" evidence="1">
    <location>
        <begin position="117"/>
        <end position="142"/>
    </location>
</feature>
<feature type="compositionally biased region" description="Polar residues" evidence="1">
    <location>
        <begin position="68"/>
        <end position="93"/>
    </location>
</feature>
<evidence type="ECO:0000313" key="3">
    <source>
        <dbReference type="Proteomes" id="UP000012073"/>
    </source>
</evidence>
<dbReference type="EMBL" id="HG001736">
    <property type="protein sequence ID" value="CDF35589.1"/>
    <property type="molecule type" value="Genomic_DNA"/>
</dbReference>
<dbReference type="Proteomes" id="UP000012073">
    <property type="component" value="Unassembled WGS sequence"/>
</dbReference>
<evidence type="ECO:0000313" key="2">
    <source>
        <dbReference type="EMBL" id="CDF35589.1"/>
    </source>
</evidence>
<dbReference type="AlphaFoldDB" id="R7QBZ4"/>
<organism evidence="2 3">
    <name type="scientific">Chondrus crispus</name>
    <name type="common">Carrageen Irish moss</name>
    <name type="synonym">Polymorpha crispa</name>
    <dbReference type="NCBI Taxonomy" id="2769"/>
    <lineage>
        <taxon>Eukaryota</taxon>
        <taxon>Rhodophyta</taxon>
        <taxon>Florideophyceae</taxon>
        <taxon>Rhodymeniophycidae</taxon>
        <taxon>Gigartinales</taxon>
        <taxon>Gigartinaceae</taxon>
        <taxon>Chondrus</taxon>
    </lineage>
</organism>
<dbReference type="PhylomeDB" id="R7QBZ4"/>
<name>R7QBZ4_CHOCR</name>
<proteinExistence type="predicted"/>
<feature type="compositionally biased region" description="Basic residues" evidence="1">
    <location>
        <begin position="118"/>
        <end position="140"/>
    </location>
</feature>
<sequence length="514" mass="57176">MIVLRCELSESRLQYDFRKQTCSSASAEVSRNPLPSYPIFTYPSASSFPMAEVLPSNDSTEAPGELISANQPPASTELPGTTTPLQSAGNNETPADGAGANGIPAPTTPHVYVVRSTARGRGRGRGRRRGRGRGSIRRATRNSQVNALTPCDRWRIKAVVGERIQMDNVFLSNALTERARLFCRSALDHMHTDMNVRRLDHSRTSHIVLLCEKVLHKCLDWTNESIVLKNLSMSPLRMSDMYSFLGVFVFSQCSGFSLAKSLFFLSKLDCPVRTLQLVRFISSKILAFSATGRGDQGESVWNSQRDQTVHLSEFEQAAYRMSCKVFLSRGHTFATLDDDLYGTRAIDNQVKTLSARKADKEGHTVDAIADALFRTTLMVRFRRRGEPQTVNVEKLFDAMLETRGEQTLTGFLVTADRGYGKFEMLEGLGMRGIGFMFIMPEHLLKCHPFVRRSYFIATRHDLEEDNAASTVDGDDSIAGNGFDFGADVYDRDAALVIDDSPDKGPLSKYAEKAF</sequence>
<protein>
    <submittedName>
        <fullName evidence="2">Uncharacterized protein</fullName>
    </submittedName>
</protein>
<evidence type="ECO:0000256" key="1">
    <source>
        <dbReference type="SAM" id="MobiDB-lite"/>
    </source>
</evidence>
<dbReference type="RefSeq" id="XP_005715408.1">
    <property type="nucleotide sequence ID" value="XM_005715351.1"/>
</dbReference>
<dbReference type="OrthoDB" id="11568at2759"/>